<keyword evidence="9" id="KW-1185">Reference proteome</keyword>
<dbReference type="EMBL" id="LNYC01000070">
    <property type="protein sequence ID" value="KTC97438.1"/>
    <property type="molecule type" value="Genomic_DNA"/>
</dbReference>
<dbReference type="FunFam" id="3.30.70.580:FF:000009">
    <property type="entry name" value="Pseudouridine synthase"/>
    <property type="match status" value="1"/>
</dbReference>
<dbReference type="InterPro" id="IPR042092">
    <property type="entry name" value="PsdUridine_s_RsuA/RluB/E/F_cat"/>
</dbReference>
<name>A0A0W0TPB1_9GAMM</name>
<keyword evidence="4 7" id="KW-0413">Isomerase</keyword>
<protein>
    <recommendedName>
        <fullName evidence="7">Pseudouridine synthase</fullName>
        <ecNumber evidence="7">5.4.99.-</ecNumber>
    </recommendedName>
</protein>
<dbReference type="STRING" id="45065.Lgee_1759"/>
<dbReference type="AlphaFoldDB" id="A0A0W0TPB1"/>
<evidence type="ECO:0000256" key="5">
    <source>
        <dbReference type="ARBA" id="ARBA00036944"/>
    </source>
</evidence>
<dbReference type="Gene3D" id="3.30.70.580">
    <property type="entry name" value="Pseudouridine synthase I, catalytic domain, N-terminal subdomain"/>
    <property type="match status" value="1"/>
</dbReference>
<dbReference type="InterPro" id="IPR020094">
    <property type="entry name" value="TruA/RsuA/RluB/E/F_N"/>
</dbReference>
<dbReference type="CDD" id="cd02556">
    <property type="entry name" value="PseudoU_synth_RluB"/>
    <property type="match status" value="1"/>
</dbReference>
<dbReference type="Gene3D" id="3.10.290.10">
    <property type="entry name" value="RNA-binding S4 domain"/>
    <property type="match status" value="1"/>
</dbReference>
<dbReference type="Pfam" id="PF01479">
    <property type="entry name" value="S4"/>
    <property type="match status" value="1"/>
</dbReference>
<evidence type="ECO:0000256" key="7">
    <source>
        <dbReference type="RuleBase" id="RU003887"/>
    </source>
</evidence>
<evidence type="ECO:0000256" key="4">
    <source>
        <dbReference type="ARBA" id="ARBA00023235"/>
    </source>
</evidence>
<comment type="similarity">
    <text evidence="1 7">Belongs to the pseudouridine synthase RsuA family.</text>
</comment>
<dbReference type="InterPro" id="IPR006145">
    <property type="entry name" value="PsdUridine_synth_RsuA/RluA"/>
</dbReference>
<dbReference type="SMART" id="SM00363">
    <property type="entry name" value="S4"/>
    <property type="match status" value="1"/>
</dbReference>
<dbReference type="GO" id="GO:0000455">
    <property type="term" value="P:enzyme-directed rRNA pseudouridine synthesis"/>
    <property type="evidence" value="ECO:0007669"/>
    <property type="project" value="UniProtKB-ARBA"/>
</dbReference>
<dbReference type="PROSITE" id="PS50889">
    <property type="entry name" value="S4"/>
    <property type="match status" value="1"/>
</dbReference>
<dbReference type="NCBIfam" id="NF007976">
    <property type="entry name" value="PRK10700.1"/>
    <property type="match status" value="1"/>
</dbReference>
<dbReference type="PATRIC" id="fig|45065.4.peg.1910"/>
<dbReference type="InterPro" id="IPR020103">
    <property type="entry name" value="PsdUridine_synth_cat_dom_sf"/>
</dbReference>
<dbReference type="PANTHER" id="PTHR47683:SF3">
    <property type="entry name" value="RIBOSOMAL LARGE SUBUNIT PSEUDOURIDINE SYNTHASE B"/>
    <property type="match status" value="1"/>
</dbReference>
<keyword evidence="2" id="KW-0698">rRNA processing</keyword>
<dbReference type="NCBIfam" id="TIGR00093">
    <property type="entry name" value="pseudouridine synthase"/>
    <property type="match status" value="1"/>
</dbReference>
<dbReference type="FunFam" id="3.10.290.10:FF:000003">
    <property type="entry name" value="Pseudouridine synthase"/>
    <property type="match status" value="1"/>
</dbReference>
<evidence type="ECO:0000256" key="2">
    <source>
        <dbReference type="ARBA" id="ARBA00022552"/>
    </source>
</evidence>
<accession>A0A0W0TPB1</accession>
<dbReference type="InterPro" id="IPR036986">
    <property type="entry name" value="S4_RNA-bd_sf"/>
</dbReference>
<dbReference type="InterPro" id="IPR018496">
    <property type="entry name" value="PsdUridine_synth_RsuA/RluB_CS"/>
</dbReference>
<dbReference type="Pfam" id="PF00849">
    <property type="entry name" value="PseudoU_synth_2"/>
    <property type="match status" value="1"/>
</dbReference>
<comment type="caution">
    <text evidence="8">The sequence shown here is derived from an EMBL/GenBank/DDBJ whole genome shotgun (WGS) entry which is preliminary data.</text>
</comment>
<gene>
    <name evidence="8" type="primary">rluB</name>
    <name evidence="8" type="ORF">Lgee_1759</name>
</gene>
<dbReference type="InterPro" id="IPR002942">
    <property type="entry name" value="S4_RNA-bd"/>
</dbReference>
<dbReference type="InterPro" id="IPR050343">
    <property type="entry name" value="RsuA_PseudoU_synthase"/>
</dbReference>
<comment type="catalytic activity">
    <reaction evidence="5">
        <text>uridine(2605) in 23S rRNA = pseudouridine(2605) in 23S rRNA</text>
        <dbReference type="Rhea" id="RHEA:42520"/>
        <dbReference type="Rhea" id="RHEA-COMP:10095"/>
        <dbReference type="Rhea" id="RHEA-COMP:10096"/>
        <dbReference type="ChEBI" id="CHEBI:65314"/>
        <dbReference type="ChEBI" id="CHEBI:65315"/>
        <dbReference type="EC" id="5.4.99.22"/>
    </reaction>
</comment>
<evidence type="ECO:0000313" key="8">
    <source>
        <dbReference type="EMBL" id="KTC97438.1"/>
    </source>
</evidence>
<organism evidence="8 9">
    <name type="scientific">Legionella geestiana</name>
    <dbReference type="NCBI Taxonomy" id="45065"/>
    <lineage>
        <taxon>Bacteria</taxon>
        <taxon>Pseudomonadati</taxon>
        <taxon>Pseudomonadota</taxon>
        <taxon>Gammaproteobacteria</taxon>
        <taxon>Legionellales</taxon>
        <taxon>Legionellaceae</taxon>
        <taxon>Legionella</taxon>
    </lineage>
</organism>
<dbReference type="OrthoDB" id="9807213at2"/>
<evidence type="ECO:0000256" key="3">
    <source>
        <dbReference type="ARBA" id="ARBA00022884"/>
    </source>
</evidence>
<dbReference type="RefSeq" id="WP_035903677.1">
    <property type="nucleotide sequence ID" value="NZ_CAAAHN010000003.1"/>
</dbReference>
<evidence type="ECO:0000256" key="1">
    <source>
        <dbReference type="ARBA" id="ARBA00008348"/>
    </source>
</evidence>
<evidence type="ECO:0000256" key="6">
    <source>
        <dbReference type="ARBA" id="ARBA00037383"/>
    </source>
</evidence>
<reference evidence="8 9" key="1">
    <citation type="submission" date="2015-11" db="EMBL/GenBank/DDBJ databases">
        <title>Genomic analysis of 38 Legionella species identifies large and diverse effector repertoires.</title>
        <authorList>
            <person name="Burstein D."/>
            <person name="Amaro F."/>
            <person name="Zusman T."/>
            <person name="Lifshitz Z."/>
            <person name="Cohen O."/>
            <person name="Gilbert J.A."/>
            <person name="Pupko T."/>
            <person name="Shuman H.A."/>
            <person name="Segal G."/>
        </authorList>
    </citation>
    <scope>NUCLEOTIDE SEQUENCE [LARGE SCALE GENOMIC DNA]</scope>
    <source>
        <strain evidence="8 9">ATCC 49504</strain>
    </source>
</reference>
<proteinExistence type="inferred from homology"/>
<dbReference type="GO" id="GO:0005829">
    <property type="term" value="C:cytosol"/>
    <property type="evidence" value="ECO:0007669"/>
    <property type="project" value="UniProtKB-ARBA"/>
</dbReference>
<dbReference type="Gene3D" id="3.30.70.1560">
    <property type="entry name" value="Alpha-L RNA-binding motif"/>
    <property type="match status" value="1"/>
</dbReference>
<comment type="function">
    <text evidence="6">Responsible for synthesis of pseudouridine from uracil-2605 in 23S ribosomal RNA.</text>
</comment>
<dbReference type="EC" id="5.4.99.-" evidence="7"/>
<dbReference type="Proteomes" id="UP000054785">
    <property type="component" value="Unassembled WGS sequence"/>
</dbReference>
<dbReference type="FunFam" id="3.30.70.1560:FF:000001">
    <property type="entry name" value="Pseudouridine synthase"/>
    <property type="match status" value="1"/>
</dbReference>
<sequence length="261" mass="29556">MTVERLQKILAQKGLASRREAERWIAEGLVTVNGVVAKTGDSASETDRIAVRGKVLDDARTRKPSTRVLLYHKPVGEISSRSDPKHTRTVFDNLPPLREGRWVQVGRLDINTSGLLIFTTNGELANRMMHPRFEMEREYAVRVRGEVTDEMVNALLRGVTLEDGPARFKKVQFRGGEGTNAWYHVVLTEGKNREVRRLWNSLGVEVSRLIRIRYGKIHMPRSLARGESVEMGRKEVAALLQEMGIAAEVVPPSRNPRRRKS</sequence>
<dbReference type="GO" id="GO:0003723">
    <property type="term" value="F:RNA binding"/>
    <property type="evidence" value="ECO:0007669"/>
    <property type="project" value="UniProtKB-KW"/>
</dbReference>
<keyword evidence="3" id="KW-0694">RNA-binding</keyword>
<dbReference type="PROSITE" id="PS01149">
    <property type="entry name" value="PSI_RSU"/>
    <property type="match status" value="1"/>
</dbReference>
<dbReference type="PANTHER" id="PTHR47683">
    <property type="entry name" value="PSEUDOURIDINE SYNTHASE FAMILY PROTEIN-RELATED"/>
    <property type="match status" value="1"/>
</dbReference>
<evidence type="ECO:0000313" key="9">
    <source>
        <dbReference type="Proteomes" id="UP000054785"/>
    </source>
</evidence>
<dbReference type="SUPFAM" id="SSF55120">
    <property type="entry name" value="Pseudouridine synthase"/>
    <property type="match status" value="1"/>
</dbReference>
<dbReference type="SUPFAM" id="SSF55174">
    <property type="entry name" value="Alpha-L RNA-binding motif"/>
    <property type="match status" value="1"/>
</dbReference>
<dbReference type="CDD" id="cd00165">
    <property type="entry name" value="S4"/>
    <property type="match status" value="1"/>
</dbReference>
<dbReference type="GO" id="GO:0160139">
    <property type="term" value="F:23S rRNA pseudouridine(2605) synthase activity"/>
    <property type="evidence" value="ECO:0007669"/>
    <property type="project" value="UniProtKB-EC"/>
</dbReference>
<dbReference type="InterPro" id="IPR000748">
    <property type="entry name" value="PsdUridine_synth_RsuA/RluB/E/F"/>
</dbReference>